<dbReference type="EMBL" id="NKCI01000278">
    <property type="protein sequence ID" value="RSL44873.1"/>
    <property type="molecule type" value="Genomic_DNA"/>
</dbReference>
<accession>A0A428NVL7</accession>
<dbReference type="Proteomes" id="UP000288168">
    <property type="component" value="Unassembled WGS sequence"/>
</dbReference>
<organism evidence="2 3">
    <name type="scientific">Fusarium duplospermum</name>
    <dbReference type="NCBI Taxonomy" id="1325734"/>
    <lineage>
        <taxon>Eukaryota</taxon>
        <taxon>Fungi</taxon>
        <taxon>Dikarya</taxon>
        <taxon>Ascomycota</taxon>
        <taxon>Pezizomycotina</taxon>
        <taxon>Sordariomycetes</taxon>
        <taxon>Hypocreomycetidae</taxon>
        <taxon>Hypocreales</taxon>
        <taxon>Nectriaceae</taxon>
        <taxon>Fusarium</taxon>
        <taxon>Fusarium solani species complex</taxon>
    </lineage>
</organism>
<name>A0A428NVL7_9HYPO</name>
<keyword evidence="3" id="KW-1185">Reference proteome</keyword>
<proteinExistence type="predicted"/>
<evidence type="ECO:0000256" key="1">
    <source>
        <dbReference type="SAM" id="MobiDB-lite"/>
    </source>
</evidence>
<evidence type="ECO:0000313" key="2">
    <source>
        <dbReference type="EMBL" id="RSL44873.1"/>
    </source>
</evidence>
<gene>
    <name evidence="2" type="ORF">CEP54_014507</name>
</gene>
<reference evidence="2 3" key="1">
    <citation type="submission" date="2017-06" db="EMBL/GenBank/DDBJ databases">
        <title>Comparative genomic analysis of Ambrosia Fusariam Clade fungi.</title>
        <authorList>
            <person name="Stajich J.E."/>
            <person name="Carrillo J."/>
            <person name="Kijimoto T."/>
            <person name="Eskalen A."/>
            <person name="O'Donnell K."/>
            <person name="Kasson M."/>
        </authorList>
    </citation>
    <scope>NUCLEOTIDE SEQUENCE [LARGE SCALE GENOMIC DNA]</scope>
    <source>
        <strain evidence="2 3">NRRL62584</strain>
    </source>
</reference>
<dbReference type="AlphaFoldDB" id="A0A428NVL7"/>
<comment type="caution">
    <text evidence="2">The sequence shown here is derived from an EMBL/GenBank/DDBJ whole genome shotgun (WGS) entry which is preliminary data.</text>
</comment>
<feature type="region of interest" description="Disordered" evidence="1">
    <location>
        <begin position="1"/>
        <end position="54"/>
    </location>
</feature>
<protein>
    <submittedName>
        <fullName evidence="2">Uncharacterized protein</fullName>
    </submittedName>
</protein>
<sequence>MTTRPGTGPVHTKVDILTSPVITTKRRPSPTFPTEVDRPLGGQPPVRNLPQSLPRKPQLTLLIRVALMEESTRGGLQGAYLEIKGVGIGPESRTNAILPLVD</sequence>
<evidence type="ECO:0000313" key="3">
    <source>
        <dbReference type="Proteomes" id="UP000288168"/>
    </source>
</evidence>